<feature type="transmembrane region" description="Helical" evidence="16">
    <location>
        <begin position="84"/>
        <end position="103"/>
    </location>
</feature>
<organism evidence="19 20">
    <name type="scientific">Micromonospora phaseoli</name>
    <dbReference type="NCBI Taxonomy" id="1144548"/>
    <lineage>
        <taxon>Bacteria</taxon>
        <taxon>Bacillati</taxon>
        <taxon>Actinomycetota</taxon>
        <taxon>Actinomycetes</taxon>
        <taxon>Micromonosporales</taxon>
        <taxon>Micromonosporaceae</taxon>
        <taxon>Micromonospora</taxon>
    </lineage>
</organism>
<accession>A0A1H6V1Y8</accession>
<feature type="transmembrane region" description="Helical" evidence="16">
    <location>
        <begin position="58"/>
        <end position="78"/>
    </location>
</feature>
<feature type="transmembrane region" description="Helical" evidence="16">
    <location>
        <begin position="245"/>
        <end position="270"/>
    </location>
</feature>
<dbReference type="GO" id="GO:0005524">
    <property type="term" value="F:ATP binding"/>
    <property type="evidence" value="ECO:0007669"/>
    <property type="project" value="UniProtKB-UniRule"/>
</dbReference>
<evidence type="ECO:0000256" key="17">
    <source>
        <dbReference type="SAM" id="MobiDB-lite"/>
    </source>
</evidence>
<dbReference type="SUPFAM" id="SSF56784">
    <property type="entry name" value="HAD-like"/>
    <property type="match status" value="1"/>
</dbReference>
<dbReference type="InterPro" id="IPR023214">
    <property type="entry name" value="HAD_sf"/>
</dbReference>
<dbReference type="Proteomes" id="UP000198707">
    <property type="component" value="Unassembled WGS sequence"/>
</dbReference>
<dbReference type="InterPro" id="IPR023298">
    <property type="entry name" value="ATPase_P-typ_TM_dom_sf"/>
</dbReference>
<evidence type="ECO:0000256" key="3">
    <source>
        <dbReference type="ARBA" id="ARBA00022475"/>
    </source>
</evidence>
<dbReference type="NCBIfam" id="TIGR01497">
    <property type="entry name" value="kdpB"/>
    <property type="match status" value="1"/>
</dbReference>
<dbReference type="GO" id="GO:0008556">
    <property type="term" value="F:P-type potassium transmembrane transporter activity"/>
    <property type="evidence" value="ECO:0007669"/>
    <property type="project" value="UniProtKB-UniRule"/>
</dbReference>
<feature type="transmembrane region" description="Helical" evidence="16">
    <location>
        <begin position="642"/>
        <end position="660"/>
    </location>
</feature>
<comment type="catalytic activity">
    <reaction evidence="16">
        <text>K(+)(out) + ATP + H2O = K(+)(in) + ADP + phosphate + H(+)</text>
        <dbReference type="Rhea" id="RHEA:16777"/>
        <dbReference type="ChEBI" id="CHEBI:15377"/>
        <dbReference type="ChEBI" id="CHEBI:15378"/>
        <dbReference type="ChEBI" id="CHEBI:29103"/>
        <dbReference type="ChEBI" id="CHEBI:30616"/>
        <dbReference type="ChEBI" id="CHEBI:43474"/>
        <dbReference type="ChEBI" id="CHEBI:456216"/>
        <dbReference type="EC" id="7.2.2.6"/>
    </reaction>
</comment>
<sequence length="741" mass="77650">MKEKDMTTSTPAPHGTADAATAGTPATQGNRAGGGLLDPGQLIRSLPDALRKLDPRTLWRTPVMLIVEIGAAFTTVLAVLDPSVFAWAITVWLWLTVLFANLAEAVAEGRGKAQAATLRRAKKDTIATRLTGWTPGAPASRYQETAVPAPDLQQGDIVLVEAGGIIPGDGDVVEGIASVDESAITGESAPVIRESGGDRSAVTGGTKVLSDRIIVKITQKPGESFIDRMISLVEGANRQKTPNEIALNILLATLTIIFLLAVVTLQPLAIFSKDFQAAAADTQAITDEGVTGIVLVSLLVCLIPTTIGALLSAIGIAGMDRLVQRNVLAMSGRAVEAAGDVNTLLLDKTGTITLGNRQAAEFLPVEGVTADEVADAAQLSSLADETPEGRSVVVLAKNEFGLREREPGFMPHATFVPFTAQTRMSGVDLTPDATGDGDTAGGARRIRKGAAASVMKWVRDLGGHPTEQVGQLVDEISGVGGTPLVVAEHLDGQPARALGVIHLKDVVKAGMRERFDEMRRMGIRTVMITGDNPRTAKAIAEEAGVDDFLAEATPEDKLALIKREQEGGRLVAMTGDGTNDAPALAQADVGVAMNTGTSAAKEAGNMVDLDSDPTKLIEIVEIGKQLLITRGALTTFSIANDIAKYFAIIPAMFAGIYPSLDALNIMRLSSPESAILSAVVFNAIVIVALIPLALRGVRYRPAAASKLLGRNLLVYGLGGIIVPFIGIKLIDLLIQFIPGIS</sequence>
<keyword evidence="11 16" id="KW-0630">Potassium</keyword>
<dbReference type="PRINTS" id="PR00119">
    <property type="entry name" value="CATATPASE"/>
</dbReference>
<feature type="transmembrane region" description="Helical" evidence="16">
    <location>
        <begin position="714"/>
        <end position="737"/>
    </location>
</feature>
<feature type="binding site" evidence="16">
    <location>
        <position position="576"/>
    </location>
    <ligand>
        <name>Mg(2+)</name>
        <dbReference type="ChEBI" id="CHEBI:18420"/>
    </ligand>
</feature>
<feature type="active site" description="4-aspartylphosphate intermediate" evidence="16">
    <location>
        <position position="347"/>
    </location>
</feature>
<keyword evidence="9 16" id="KW-0067">ATP-binding</keyword>
<dbReference type="GO" id="GO:0005886">
    <property type="term" value="C:plasma membrane"/>
    <property type="evidence" value="ECO:0007669"/>
    <property type="project" value="UniProtKB-SubCell"/>
</dbReference>
<keyword evidence="8 16" id="KW-0547">Nucleotide-binding</keyword>
<dbReference type="SUPFAM" id="SSF81665">
    <property type="entry name" value="Calcium ATPase, transmembrane domain M"/>
    <property type="match status" value="1"/>
</dbReference>
<keyword evidence="5 16" id="KW-0597">Phosphoprotein</keyword>
<dbReference type="Gene3D" id="3.40.1110.10">
    <property type="entry name" value="Calcium-transporting ATPase, cytoplasmic domain N"/>
    <property type="match status" value="1"/>
</dbReference>
<dbReference type="SFLD" id="SFLDF00027">
    <property type="entry name" value="p-type_atpase"/>
    <property type="match status" value="1"/>
</dbReference>
<dbReference type="InterPro" id="IPR008250">
    <property type="entry name" value="ATPase_P-typ_transduc_dom_A_sf"/>
</dbReference>
<dbReference type="Pfam" id="PF00702">
    <property type="entry name" value="Hydrolase"/>
    <property type="match status" value="1"/>
</dbReference>
<dbReference type="InterPro" id="IPR059000">
    <property type="entry name" value="ATPase_P-type_domA"/>
</dbReference>
<dbReference type="EC" id="7.2.2.6" evidence="16"/>
<reference evidence="20" key="1">
    <citation type="submission" date="2016-10" db="EMBL/GenBank/DDBJ databases">
        <authorList>
            <person name="Varghese N."/>
            <person name="Submissions S."/>
        </authorList>
    </citation>
    <scope>NUCLEOTIDE SEQUENCE [LARGE SCALE GENOMIC DNA]</scope>
    <source>
        <strain evidence="20">CGMCC 4.7038</strain>
    </source>
</reference>
<feature type="compositionally biased region" description="Low complexity" evidence="17">
    <location>
        <begin position="10"/>
        <end position="29"/>
    </location>
</feature>
<dbReference type="InterPro" id="IPR006391">
    <property type="entry name" value="P-type_ATPase_bsu_IA"/>
</dbReference>
<dbReference type="InterPro" id="IPR001757">
    <property type="entry name" value="P_typ_ATPase"/>
</dbReference>
<comment type="similarity">
    <text evidence="16">Belongs to the cation transport ATPase (P-type) (TC 3.A.3) family. Type IA subfamily.</text>
</comment>
<feature type="binding site" evidence="16">
    <location>
        <position position="580"/>
    </location>
    <ligand>
        <name>Mg(2+)</name>
        <dbReference type="ChEBI" id="CHEBI:18420"/>
    </ligand>
</feature>
<comment type="subunit">
    <text evidence="16">The system is composed of three essential subunits: KdpA, KdpB and KdpC.</text>
</comment>
<dbReference type="SUPFAM" id="SSF81653">
    <property type="entry name" value="Calcium ATPase, transduction domain A"/>
    <property type="match status" value="1"/>
</dbReference>
<dbReference type="FunFam" id="3.40.1110.10:FF:000007">
    <property type="entry name" value="Potassium-transporting ATPase ATP-binding subunit"/>
    <property type="match status" value="1"/>
</dbReference>
<keyword evidence="15 16" id="KW-0472">Membrane</keyword>
<gene>
    <name evidence="16" type="primary">kdpB</name>
    <name evidence="19" type="ORF">SAMN05443287_102335</name>
</gene>
<comment type="function">
    <text evidence="16">Part of the high-affinity ATP-driven potassium transport (or Kdp) system, which catalyzes the hydrolysis of ATP coupled with the electrogenic transport of potassium into the cytoplasm. This subunit is responsible for energy coupling to the transport system and for the release of the potassium ions to the cytoplasm.</text>
</comment>
<dbReference type="GO" id="GO:0016887">
    <property type="term" value="F:ATP hydrolysis activity"/>
    <property type="evidence" value="ECO:0007669"/>
    <property type="project" value="InterPro"/>
</dbReference>
<keyword evidence="12 16" id="KW-1278">Translocase</keyword>
<proteinExistence type="inferred from homology"/>
<dbReference type="InterPro" id="IPR018303">
    <property type="entry name" value="ATPase_P-typ_P_site"/>
</dbReference>
<protein>
    <recommendedName>
        <fullName evidence="16">Potassium-transporting ATPase ATP-binding subunit</fullName>
        <ecNumber evidence="16">7.2.2.6</ecNumber>
    </recommendedName>
    <alternativeName>
        <fullName evidence="16">ATP phosphohydrolase [potassium-transporting] B chain</fullName>
    </alternativeName>
    <alternativeName>
        <fullName evidence="16">Potassium-binding and translocating subunit B</fullName>
    </alternativeName>
    <alternativeName>
        <fullName evidence="16">Potassium-translocating ATPase B chain</fullName>
    </alternativeName>
</protein>
<dbReference type="NCBIfam" id="TIGR01494">
    <property type="entry name" value="ATPase_P-type"/>
    <property type="match status" value="2"/>
</dbReference>
<evidence type="ECO:0000256" key="1">
    <source>
        <dbReference type="ARBA" id="ARBA00004651"/>
    </source>
</evidence>
<evidence type="ECO:0000256" key="7">
    <source>
        <dbReference type="ARBA" id="ARBA00022723"/>
    </source>
</evidence>
<feature type="binding site" evidence="16">
    <location>
        <position position="448"/>
    </location>
    <ligand>
        <name>ATP</name>
        <dbReference type="ChEBI" id="CHEBI:30616"/>
    </ligand>
</feature>
<evidence type="ECO:0000313" key="19">
    <source>
        <dbReference type="EMBL" id="SEI94265.1"/>
    </source>
</evidence>
<evidence type="ECO:0000313" key="20">
    <source>
        <dbReference type="Proteomes" id="UP000198707"/>
    </source>
</evidence>
<name>A0A1H6V1Y8_9ACTN</name>
<dbReference type="PANTHER" id="PTHR43743">
    <property type="entry name" value="POTASSIUM-TRANSPORTING ATPASE ATP-BINDING SUBUNIT"/>
    <property type="match status" value="1"/>
</dbReference>
<evidence type="ECO:0000256" key="4">
    <source>
        <dbReference type="ARBA" id="ARBA00022538"/>
    </source>
</evidence>
<evidence type="ECO:0000256" key="8">
    <source>
        <dbReference type="ARBA" id="ARBA00022741"/>
    </source>
</evidence>
<dbReference type="SUPFAM" id="SSF81660">
    <property type="entry name" value="Metal cation-transporting ATPase, ATP-binding domain N"/>
    <property type="match status" value="1"/>
</dbReference>
<feature type="binding site" evidence="16">
    <location>
        <position position="388"/>
    </location>
    <ligand>
        <name>ATP</name>
        <dbReference type="ChEBI" id="CHEBI:30616"/>
    </ligand>
</feature>
<evidence type="ECO:0000256" key="12">
    <source>
        <dbReference type="ARBA" id="ARBA00022967"/>
    </source>
</evidence>
<feature type="binding site" evidence="16">
    <location>
        <position position="384"/>
    </location>
    <ligand>
        <name>ATP</name>
        <dbReference type="ChEBI" id="CHEBI:30616"/>
    </ligand>
</feature>
<feature type="region of interest" description="Disordered" evidence="17">
    <location>
        <begin position="1"/>
        <end position="38"/>
    </location>
</feature>
<evidence type="ECO:0000256" key="15">
    <source>
        <dbReference type="ARBA" id="ARBA00023136"/>
    </source>
</evidence>
<feature type="transmembrane region" description="Helical" evidence="16">
    <location>
        <begin position="290"/>
        <end position="316"/>
    </location>
</feature>
<evidence type="ECO:0000256" key="2">
    <source>
        <dbReference type="ARBA" id="ARBA00022448"/>
    </source>
</evidence>
<keyword evidence="4 16" id="KW-0633">Potassium transport</keyword>
<dbReference type="InterPro" id="IPR036412">
    <property type="entry name" value="HAD-like_sf"/>
</dbReference>
<evidence type="ECO:0000259" key="18">
    <source>
        <dbReference type="Pfam" id="PF00122"/>
    </source>
</evidence>
<comment type="subcellular location">
    <subcellularLocation>
        <location evidence="1 16">Cell membrane</location>
        <topology evidence="1 16">Multi-pass membrane protein</topology>
    </subcellularLocation>
</comment>
<keyword evidence="6 16" id="KW-0812">Transmembrane</keyword>
<evidence type="ECO:0000256" key="9">
    <source>
        <dbReference type="ARBA" id="ARBA00022840"/>
    </source>
</evidence>
<feature type="domain" description="P-type ATPase A" evidence="18">
    <location>
        <begin position="144"/>
        <end position="234"/>
    </location>
</feature>
<keyword evidence="13 16" id="KW-1133">Transmembrane helix</keyword>
<dbReference type="PROSITE" id="PS00154">
    <property type="entry name" value="ATPASE_E1_E2"/>
    <property type="match status" value="1"/>
</dbReference>
<dbReference type="HAMAP" id="MF_00285">
    <property type="entry name" value="KdpB"/>
    <property type="match status" value="1"/>
</dbReference>
<feature type="binding site" evidence="16">
    <location>
        <begin position="418"/>
        <end position="425"/>
    </location>
    <ligand>
        <name>ATP</name>
        <dbReference type="ChEBI" id="CHEBI:30616"/>
    </ligand>
</feature>
<keyword evidence="3 16" id="KW-1003">Cell membrane</keyword>
<dbReference type="STRING" id="1144548.SAMN05443287_102335"/>
<dbReference type="Pfam" id="PF00122">
    <property type="entry name" value="E1-E2_ATPase"/>
    <property type="match status" value="1"/>
</dbReference>
<dbReference type="SFLD" id="SFLDS00003">
    <property type="entry name" value="Haloacid_Dehalogenase"/>
    <property type="match status" value="1"/>
</dbReference>
<dbReference type="EMBL" id="FNYV01000002">
    <property type="protein sequence ID" value="SEI94265.1"/>
    <property type="molecule type" value="Genomic_DNA"/>
</dbReference>
<dbReference type="CDD" id="cd02078">
    <property type="entry name" value="P-type_ATPase_K"/>
    <property type="match status" value="1"/>
</dbReference>
<evidence type="ECO:0000256" key="14">
    <source>
        <dbReference type="ARBA" id="ARBA00023065"/>
    </source>
</evidence>
<dbReference type="InterPro" id="IPR023299">
    <property type="entry name" value="ATPase_P-typ_cyto_dom_N"/>
</dbReference>
<dbReference type="GO" id="GO:0000287">
    <property type="term" value="F:magnesium ion binding"/>
    <property type="evidence" value="ECO:0007669"/>
    <property type="project" value="UniProtKB-UniRule"/>
</dbReference>
<evidence type="ECO:0000256" key="11">
    <source>
        <dbReference type="ARBA" id="ARBA00022958"/>
    </source>
</evidence>
<evidence type="ECO:0000256" key="13">
    <source>
        <dbReference type="ARBA" id="ARBA00022989"/>
    </source>
</evidence>
<dbReference type="AlphaFoldDB" id="A0A1H6V1Y8"/>
<keyword evidence="20" id="KW-1185">Reference proteome</keyword>
<feature type="transmembrane region" description="Helical" evidence="16">
    <location>
        <begin position="675"/>
        <end position="694"/>
    </location>
</feature>
<dbReference type="SFLD" id="SFLDG00002">
    <property type="entry name" value="C1.7:_P-type_atpase_like"/>
    <property type="match status" value="1"/>
</dbReference>
<evidence type="ECO:0000256" key="6">
    <source>
        <dbReference type="ARBA" id="ARBA00022692"/>
    </source>
</evidence>
<dbReference type="FunFam" id="2.70.150.10:FF:000033">
    <property type="entry name" value="Potassium-transporting ATPase ATP-binding subunit"/>
    <property type="match status" value="1"/>
</dbReference>
<evidence type="ECO:0000256" key="16">
    <source>
        <dbReference type="HAMAP-Rule" id="MF_00285"/>
    </source>
</evidence>
<dbReference type="Gene3D" id="3.40.50.1000">
    <property type="entry name" value="HAD superfamily/HAD-like"/>
    <property type="match status" value="1"/>
</dbReference>
<keyword evidence="7 16" id="KW-0479">Metal-binding</keyword>
<dbReference type="Gene3D" id="2.70.150.10">
    <property type="entry name" value="Calcium-transporting ATPase, cytoplasmic transduction domain A"/>
    <property type="match status" value="1"/>
</dbReference>
<keyword evidence="10 16" id="KW-0460">Magnesium</keyword>
<dbReference type="InterPro" id="IPR044492">
    <property type="entry name" value="P_typ_ATPase_HD_dom"/>
</dbReference>
<keyword evidence="14 16" id="KW-0406">Ion transport</keyword>
<dbReference type="PANTHER" id="PTHR43743:SF1">
    <property type="entry name" value="POTASSIUM-TRANSPORTING ATPASE ATP-BINDING SUBUNIT"/>
    <property type="match status" value="1"/>
</dbReference>
<evidence type="ECO:0000256" key="5">
    <source>
        <dbReference type="ARBA" id="ARBA00022553"/>
    </source>
</evidence>
<evidence type="ECO:0000256" key="10">
    <source>
        <dbReference type="ARBA" id="ARBA00022842"/>
    </source>
</evidence>
<keyword evidence="2 16" id="KW-0813">Transport</keyword>